<reference evidence="8 9" key="1">
    <citation type="submission" date="2016-01" db="EMBL/GenBank/DDBJ databases">
        <title>Use of Whole Genome Sequencing to ascertain that Brevibacterium massiliense (Roux, Raoult 2009) is a later heterotypic synonym of Brevibacterium ravenspurgense (Mages 2008).</title>
        <authorList>
            <person name="Bernier A.-M."/>
            <person name="Burdz T."/>
            <person name="Huynh C."/>
            <person name="Pachecho A.L."/>
            <person name="Wiebe D."/>
            <person name="Bonner C."/>
            <person name="Bernard K."/>
        </authorList>
    </citation>
    <scope>NUCLEOTIDE SEQUENCE [LARGE SCALE GENOMIC DNA]</scope>
    <source>
        <strain evidence="8 9">CCUG56047</strain>
    </source>
</reference>
<dbReference type="SUPFAM" id="SSF50621">
    <property type="entry name" value="Alanine racemase C-terminal domain-like"/>
    <property type="match status" value="1"/>
</dbReference>
<feature type="modified residue" description="N6-(pyridoxal phosphate)lysine" evidence="4 5">
    <location>
        <position position="49"/>
    </location>
</feature>
<keyword evidence="3 4" id="KW-0413">Isomerase</keyword>
<organism evidence="8 9">
    <name type="scientific">Brevibacterium ravenspurgense</name>
    <dbReference type="NCBI Taxonomy" id="479117"/>
    <lineage>
        <taxon>Bacteria</taxon>
        <taxon>Bacillati</taxon>
        <taxon>Actinomycetota</taxon>
        <taxon>Actinomycetes</taxon>
        <taxon>Micrococcales</taxon>
        <taxon>Brevibacteriaceae</taxon>
        <taxon>Brevibacterium</taxon>
    </lineage>
</organism>
<evidence type="ECO:0000256" key="4">
    <source>
        <dbReference type="HAMAP-Rule" id="MF_01201"/>
    </source>
</evidence>
<feature type="binding site" evidence="4 6">
    <location>
        <position position="354"/>
    </location>
    <ligand>
        <name>substrate</name>
    </ligand>
</feature>
<dbReference type="GO" id="GO:0009252">
    <property type="term" value="P:peptidoglycan biosynthetic process"/>
    <property type="evidence" value="ECO:0007669"/>
    <property type="project" value="TreeGrafter"/>
</dbReference>
<comment type="caution">
    <text evidence="8">The sequence shown here is derived from an EMBL/GenBank/DDBJ whole genome shotgun (WGS) entry which is preliminary data.</text>
</comment>
<evidence type="ECO:0000256" key="1">
    <source>
        <dbReference type="ARBA" id="ARBA00001933"/>
    </source>
</evidence>
<dbReference type="PANTHER" id="PTHR30511:SF0">
    <property type="entry name" value="ALANINE RACEMASE, CATABOLIC-RELATED"/>
    <property type="match status" value="1"/>
</dbReference>
<dbReference type="EC" id="5.1.1.1" evidence="4"/>
<comment type="similarity">
    <text evidence="4">Belongs to the alanine racemase family.</text>
</comment>
<dbReference type="InterPro" id="IPR000821">
    <property type="entry name" value="Ala_racemase"/>
</dbReference>
<evidence type="ECO:0000256" key="3">
    <source>
        <dbReference type="ARBA" id="ARBA00023235"/>
    </source>
</evidence>
<dbReference type="InterPro" id="IPR001608">
    <property type="entry name" value="Ala_racemase_N"/>
</dbReference>
<accession>A0A150H9R2</accession>
<dbReference type="CDD" id="cd00430">
    <property type="entry name" value="PLPDE_III_AR"/>
    <property type="match status" value="1"/>
</dbReference>
<feature type="active site" description="Proton acceptor; specific for L-alanine" evidence="4">
    <location>
        <position position="306"/>
    </location>
</feature>
<dbReference type="NCBIfam" id="TIGR00492">
    <property type="entry name" value="alr"/>
    <property type="match status" value="1"/>
</dbReference>
<dbReference type="Gene3D" id="3.20.20.10">
    <property type="entry name" value="Alanine racemase"/>
    <property type="match status" value="1"/>
</dbReference>
<comment type="catalytic activity">
    <reaction evidence="4">
        <text>L-alanine = D-alanine</text>
        <dbReference type="Rhea" id="RHEA:20249"/>
        <dbReference type="ChEBI" id="CHEBI:57416"/>
        <dbReference type="ChEBI" id="CHEBI:57972"/>
        <dbReference type="EC" id="5.1.1.1"/>
    </reaction>
</comment>
<dbReference type="UniPathway" id="UPA00042">
    <property type="reaction ID" value="UER00497"/>
</dbReference>
<dbReference type="GO" id="GO:0030170">
    <property type="term" value="F:pyridoxal phosphate binding"/>
    <property type="evidence" value="ECO:0007669"/>
    <property type="project" value="UniProtKB-UniRule"/>
</dbReference>
<protein>
    <recommendedName>
        <fullName evidence="4">Alanine racemase</fullName>
        <ecNumber evidence="4">5.1.1.1</ecNumber>
    </recommendedName>
</protein>
<comment type="cofactor">
    <cofactor evidence="1 4 5">
        <name>pyridoxal 5'-phosphate</name>
        <dbReference type="ChEBI" id="CHEBI:597326"/>
    </cofactor>
</comment>
<name>A0A150H9R2_9MICO</name>
<evidence type="ECO:0000256" key="6">
    <source>
        <dbReference type="PIRSR" id="PIRSR600821-52"/>
    </source>
</evidence>
<sequence>MSPTSSDLLPTTAYGPSLLKALIDRDAIRTNLAVLREHAGEADVIPVVKADAYGHGITNVVPVLVEAGIRRIGTATVPEALQVRDLLERLAAEGLEGAADTVVLCWLMPIGVDFAELAQKNIEAGISAAEQLPFIVEAARKSADNPLRIHIKIDSGLGRGGMTERQFDGFLREVAQLDDDVRAGLKIVGAMTHLAVADEPGSEFTDHQYSIFTEEISKLRGFLLSQPDLGHPDELIVHASNSPAALTIGTGPDTLTAHAVRTGLAVYGLSPFAGSTPESLGLRPAMTLKSQVIALKDVARGSHASYGLTYTCEADTRFALVAGGYADGLPRSASNAARVFIGGRQYRQVGRIAMDQIVVEVGLDSDVSIGDEVTIFGPGDSGEPTAADWGAWGGTINYEIVTGIGSRVERVLTGRAVGEPSESGETA</sequence>
<dbReference type="Gene3D" id="2.40.37.10">
    <property type="entry name" value="Lyase, Ornithine Decarboxylase, Chain A, domain 1"/>
    <property type="match status" value="1"/>
</dbReference>
<evidence type="ECO:0000313" key="9">
    <source>
        <dbReference type="Proteomes" id="UP000243589"/>
    </source>
</evidence>
<feature type="active site" description="Proton acceptor; specific for D-alanine" evidence="4">
    <location>
        <position position="49"/>
    </location>
</feature>
<dbReference type="InterPro" id="IPR009006">
    <property type="entry name" value="Ala_racemase/Decarboxylase_C"/>
</dbReference>
<evidence type="ECO:0000256" key="5">
    <source>
        <dbReference type="PIRSR" id="PIRSR600821-50"/>
    </source>
</evidence>
<dbReference type="PROSITE" id="PS00395">
    <property type="entry name" value="ALANINE_RACEMASE"/>
    <property type="match status" value="1"/>
</dbReference>
<evidence type="ECO:0000256" key="2">
    <source>
        <dbReference type="ARBA" id="ARBA00022898"/>
    </source>
</evidence>
<dbReference type="SUPFAM" id="SSF51419">
    <property type="entry name" value="PLP-binding barrel"/>
    <property type="match status" value="1"/>
</dbReference>
<evidence type="ECO:0000259" key="7">
    <source>
        <dbReference type="SMART" id="SM01005"/>
    </source>
</evidence>
<dbReference type="Proteomes" id="UP000243589">
    <property type="component" value="Unassembled WGS sequence"/>
</dbReference>
<comment type="pathway">
    <text evidence="4">Amino-acid biosynthesis; D-alanine biosynthesis; D-alanine from L-alanine: step 1/1.</text>
</comment>
<dbReference type="Pfam" id="PF01168">
    <property type="entry name" value="Ala_racemase_N"/>
    <property type="match status" value="1"/>
</dbReference>
<dbReference type="GO" id="GO:0008784">
    <property type="term" value="F:alanine racemase activity"/>
    <property type="evidence" value="ECO:0007669"/>
    <property type="project" value="UniProtKB-UniRule"/>
</dbReference>
<dbReference type="PANTHER" id="PTHR30511">
    <property type="entry name" value="ALANINE RACEMASE"/>
    <property type="match status" value="1"/>
</dbReference>
<evidence type="ECO:0000313" key="8">
    <source>
        <dbReference type="EMBL" id="KXZ58842.1"/>
    </source>
</evidence>
<dbReference type="HAMAP" id="MF_01201">
    <property type="entry name" value="Ala_racemase"/>
    <property type="match status" value="1"/>
</dbReference>
<dbReference type="InterPro" id="IPR011079">
    <property type="entry name" value="Ala_racemase_C"/>
</dbReference>
<comment type="function">
    <text evidence="4">Catalyzes the interconversion of L-alanine and D-alanine. May also act on other amino acids.</text>
</comment>
<dbReference type="SMART" id="SM01005">
    <property type="entry name" value="Ala_racemase_C"/>
    <property type="match status" value="1"/>
</dbReference>
<dbReference type="EMBL" id="LQQC01000008">
    <property type="protein sequence ID" value="KXZ58842.1"/>
    <property type="molecule type" value="Genomic_DNA"/>
</dbReference>
<dbReference type="InterPro" id="IPR029066">
    <property type="entry name" value="PLP-binding_barrel"/>
</dbReference>
<dbReference type="RefSeq" id="WP_082791005.1">
    <property type="nucleotide sequence ID" value="NZ_LQQC01000008.1"/>
</dbReference>
<feature type="binding site" evidence="4 6">
    <location>
        <position position="159"/>
    </location>
    <ligand>
        <name>substrate</name>
    </ligand>
</feature>
<dbReference type="InterPro" id="IPR020622">
    <property type="entry name" value="Ala_racemase_pyridoxalP-BS"/>
</dbReference>
<dbReference type="GO" id="GO:0030632">
    <property type="term" value="P:D-alanine biosynthetic process"/>
    <property type="evidence" value="ECO:0007669"/>
    <property type="project" value="UniProtKB-UniRule"/>
</dbReference>
<dbReference type="Pfam" id="PF00842">
    <property type="entry name" value="Ala_racemase_C"/>
    <property type="match status" value="1"/>
</dbReference>
<dbReference type="AlphaFoldDB" id="A0A150H9R2"/>
<gene>
    <name evidence="8" type="primary">alr</name>
    <name evidence="8" type="ORF">Bravens_00714</name>
</gene>
<feature type="domain" description="Alanine racemase C-terminal" evidence="7">
    <location>
        <begin position="285"/>
        <end position="413"/>
    </location>
</feature>
<dbReference type="PATRIC" id="fig|479117.4.peg.713"/>
<keyword evidence="9" id="KW-1185">Reference proteome</keyword>
<dbReference type="GO" id="GO:0005829">
    <property type="term" value="C:cytosol"/>
    <property type="evidence" value="ECO:0007669"/>
    <property type="project" value="TreeGrafter"/>
</dbReference>
<dbReference type="PRINTS" id="PR00992">
    <property type="entry name" value="ALARACEMASE"/>
</dbReference>
<proteinExistence type="inferred from homology"/>
<keyword evidence="2 4" id="KW-0663">Pyridoxal phosphate</keyword>